<dbReference type="AlphaFoldDB" id="A0A5B9E982"/>
<name>A0A5B9E982_9BACT</name>
<dbReference type="RefSeq" id="WP_147646024.1">
    <property type="nucleotide sequence ID" value="NZ_CP042806.1"/>
</dbReference>
<dbReference type="EMBL" id="CP042806">
    <property type="protein sequence ID" value="QEE26857.1"/>
    <property type="molecule type" value="Genomic_DNA"/>
</dbReference>
<gene>
    <name evidence="1" type="ORF">FTW19_01850</name>
</gene>
<keyword evidence="2" id="KW-1185">Reference proteome</keyword>
<protein>
    <submittedName>
        <fullName evidence="1">Uncharacterized protein</fullName>
    </submittedName>
</protein>
<organism evidence="1 2">
    <name type="scientific">Terriglobus albidus</name>
    <dbReference type="NCBI Taxonomy" id="1592106"/>
    <lineage>
        <taxon>Bacteria</taxon>
        <taxon>Pseudomonadati</taxon>
        <taxon>Acidobacteriota</taxon>
        <taxon>Terriglobia</taxon>
        <taxon>Terriglobales</taxon>
        <taxon>Acidobacteriaceae</taxon>
        <taxon>Terriglobus</taxon>
    </lineage>
</organism>
<evidence type="ECO:0000313" key="1">
    <source>
        <dbReference type="EMBL" id="QEE26857.1"/>
    </source>
</evidence>
<dbReference type="Proteomes" id="UP000321820">
    <property type="component" value="Chromosome"/>
</dbReference>
<proteinExistence type="predicted"/>
<dbReference type="OrthoDB" id="9821848at2"/>
<reference evidence="1 2" key="1">
    <citation type="submission" date="2019-08" db="EMBL/GenBank/DDBJ databases">
        <title>Complete genome sequence of Terriglobus albidus strain ORNL.</title>
        <authorList>
            <person name="Podar M."/>
        </authorList>
    </citation>
    <scope>NUCLEOTIDE SEQUENCE [LARGE SCALE GENOMIC DNA]</scope>
    <source>
        <strain evidence="1 2">ORNL</strain>
    </source>
</reference>
<sequence length="241" mass="26575">MAPVMDTSIKVGTRTYGANDAKLPTMGARIPFSGSPAFQEWDEVTGNVLREIRGNLNYYQTGDMTSVLTGTLNETITVDHIYTLNGNLTSTVVQSTNVSHFGPHMQLNGNTRTEHFTGVTTRNYQGDLVETHPESWLQSFKDCFHRYDLRVTLYDIAKLDVCTTATTINGAKFDLSMWKGDISVFRMDAKAIDTKIAAIKTAIRLTSAKLMVTGALIAMLRFGTPFKPNALPAPTPITPFD</sequence>
<accession>A0A5B9E982</accession>
<evidence type="ECO:0000313" key="2">
    <source>
        <dbReference type="Proteomes" id="UP000321820"/>
    </source>
</evidence>
<dbReference type="KEGG" id="talb:FTW19_01850"/>